<evidence type="ECO:0000256" key="4">
    <source>
        <dbReference type="ARBA" id="ARBA00022832"/>
    </source>
</evidence>
<dbReference type="InterPro" id="IPR002864">
    <property type="entry name" value="Acyl-ACP_thioesterase_NHD"/>
</dbReference>
<evidence type="ECO:0000313" key="11">
    <source>
        <dbReference type="Proteomes" id="UP000824160"/>
    </source>
</evidence>
<dbReference type="GO" id="GO:0000036">
    <property type="term" value="F:acyl carrier activity"/>
    <property type="evidence" value="ECO:0007669"/>
    <property type="project" value="TreeGrafter"/>
</dbReference>
<accession>A0A9D1H5L8</accession>
<dbReference type="SUPFAM" id="SSF54637">
    <property type="entry name" value="Thioesterase/thiol ester dehydrase-isomerase"/>
    <property type="match status" value="2"/>
</dbReference>
<evidence type="ECO:0000256" key="3">
    <source>
        <dbReference type="ARBA" id="ARBA00022801"/>
    </source>
</evidence>
<protein>
    <recommendedName>
        <fullName evidence="12">Acyl-ACP thioesterase</fullName>
    </recommendedName>
</protein>
<dbReference type="Proteomes" id="UP000824160">
    <property type="component" value="Unassembled WGS sequence"/>
</dbReference>
<dbReference type="InterPro" id="IPR045023">
    <property type="entry name" value="FATA/B"/>
</dbReference>
<dbReference type="InterPro" id="IPR029069">
    <property type="entry name" value="HotDog_dom_sf"/>
</dbReference>
<feature type="domain" description="Acyl-ACP thioesterase-like C-terminal" evidence="9">
    <location>
        <begin position="177"/>
        <end position="235"/>
    </location>
</feature>
<feature type="domain" description="Acyl-ACP thioesterase N-terminal hotdog" evidence="8">
    <location>
        <begin position="16"/>
        <end position="131"/>
    </location>
</feature>
<evidence type="ECO:0000256" key="1">
    <source>
        <dbReference type="ARBA" id="ARBA00006500"/>
    </source>
</evidence>
<dbReference type="GO" id="GO:0016297">
    <property type="term" value="F:fatty acyl-[ACP] hydrolase activity"/>
    <property type="evidence" value="ECO:0007669"/>
    <property type="project" value="InterPro"/>
</dbReference>
<proteinExistence type="inferred from homology"/>
<organism evidence="10 11">
    <name type="scientific">Candidatus Faecivivens stercoripullorum</name>
    <dbReference type="NCBI Taxonomy" id="2840805"/>
    <lineage>
        <taxon>Bacteria</taxon>
        <taxon>Bacillati</taxon>
        <taxon>Bacillota</taxon>
        <taxon>Clostridia</taxon>
        <taxon>Eubacteriales</taxon>
        <taxon>Oscillospiraceae</taxon>
        <taxon>Oscillospiraceae incertae sedis</taxon>
        <taxon>Candidatus Faecivivens</taxon>
    </lineage>
</organism>
<dbReference type="PANTHER" id="PTHR31727">
    <property type="entry name" value="OLEOYL-ACYL CARRIER PROTEIN THIOESTERASE 1, CHLOROPLASTIC"/>
    <property type="match status" value="1"/>
</dbReference>
<dbReference type="EMBL" id="DVLW01000107">
    <property type="protein sequence ID" value="HIT94325.1"/>
    <property type="molecule type" value="Genomic_DNA"/>
</dbReference>
<keyword evidence="7" id="KW-0275">Fatty acid biosynthesis</keyword>
<reference evidence="10" key="2">
    <citation type="journal article" date="2021" name="PeerJ">
        <title>Extensive microbial diversity within the chicken gut microbiome revealed by metagenomics and culture.</title>
        <authorList>
            <person name="Gilroy R."/>
            <person name="Ravi A."/>
            <person name="Getino M."/>
            <person name="Pursley I."/>
            <person name="Horton D.L."/>
            <person name="Alikhan N.F."/>
            <person name="Baker D."/>
            <person name="Gharbi K."/>
            <person name="Hall N."/>
            <person name="Watson M."/>
            <person name="Adriaenssens E.M."/>
            <person name="Foster-Nyarko E."/>
            <person name="Jarju S."/>
            <person name="Secka A."/>
            <person name="Antonio M."/>
            <person name="Oren A."/>
            <person name="Chaudhuri R.R."/>
            <person name="La Ragione R."/>
            <person name="Hildebrand F."/>
            <person name="Pallen M.J."/>
        </authorList>
    </citation>
    <scope>NUCLEOTIDE SEQUENCE</scope>
    <source>
        <strain evidence="10">ChiBcec7-5410</strain>
    </source>
</reference>
<evidence type="ECO:0000256" key="2">
    <source>
        <dbReference type="ARBA" id="ARBA00022516"/>
    </source>
</evidence>
<evidence type="ECO:0000259" key="8">
    <source>
        <dbReference type="Pfam" id="PF01643"/>
    </source>
</evidence>
<sequence length="260" mass="30315">MKYRPMIENKTEEGFYQEEMEVKFCQCDASHRLKLSELFRILTDIADTAFAFRGMDHQFLMENRMVFLITRFSVQVKRMPVQTERIRVATWEQQIERAQFIRNFCVWDTQGNILIEVSSGWILVDPVDRSILRPGQFEEHFPGSLRPMPEEKSGAPDFVRLRLRESDEGVLQGEDRKIVYSDIDGNGHVDNARYIDMAMDILPERLSSLSPEYVQVAFNREAMLGESLQMFWKENDGKVTVKGMAEGKDSFICMIDFEQA</sequence>
<dbReference type="AlphaFoldDB" id="A0A9D1H5L8"/>
<comment type="caution">
    <text evidence="10">The sequence shown here is derived from an EMBL/GenBank/DDBJ whole genome shotgun (WGS) entry which is preliminary data.</text>
</comment>
<evidence type="ECO:0000256" key="6">
    <source>
        <dbReference type="ARBA" id="ARBA00023098"/>
    </source>
</evidence>
<dbReference type="InterPro" id="IPR049427">
    <property type="entry name" value="Acyl-ACP_TE_C"/>
</dbReference>
<keyword evidence="2" id="KW-0444">Lipid biosynthesis</keyword>
<gene>
    <name evidence="10" type="ORF">IAC43_04005</name>
</gene>
<keyword evidence="4" id="KW-0276">Fatty acid metabolism</keyword>
<dbReference type="PANTHER" id="PTHR31727:SF6">
    <property type="entry name" value="OLEOYL-ACYL CARRIER PROTEIN THIOESTERASE 1, CHLOROPLASTIC"/>
    <property type="match status" value="1"/>
</dbReference>
<evidence type="ECO:0000313" key="10">
    <source>
        <dbReference type="EMBL" id="HIT94325.1"/>
    </source>
</evidence>
<name>A0A9D1H5L8_9FIRM</name>
<dbReference type="Pfam" id="PF20791">
    <property type="entry name" value="Acyl-ACP_TE_C"/>
    <property type="match status" value="1"/>
</dbReference>
<comment type="similarity">
    <text evidence="1">Belongs to the acyl-ACP thioesterase family.</text>
</comment>
<dbReference type="Gene3D" id="3.10.129.10">
    <property type="entry name" value="Hotdog Thioesterase"/>
    <property type="match status" value="2"/>
</dbReference>
<evidence type="ECO:0008006" key="12">
    <source>
        <dbReference type="Google" id="ProtNLM"/>
    </source>
</evidence>
<evidence type="ECO:0000259" key="9">
    <source>
        <dbReference type="Pfam" id="PF20791"/>
    </source>
</evidence>
<keyword evidence="6" id="KW-0443">Lipid metabolism</keyword>
<keyword evidence="3" id="KW-0378">Hydrolase</keyword>
<evidence type="ECO:0000256" key="5">
    <source>
        <dbReference type="ARBA" id="ARBA00022946"/>
    </source>
</evidence>
<evidence type="ECO:0000256" key="7">
    <source>
        <dbReference type="ARBA" id="ARBA00023160"/>
    </source>
</evidence>
<keyword evidence="5" id="KW-0809">Transit peptide</keyword>
<reference evidence="10" key="1">
    <citation type="submission" date="2020-10" db="EMBL/GenBank/DDBJ databases">
        <authorList>
            <person name="Gilroy R."/>
        </authorList>
    </citation>
    <scope>NUCLEOTIDE SEQUENCE</scope>
    <source>
        <strain evidence="10">ChiBcec7-5410</strain>
    </source>
</reference>
<dbReference type="Pfam" id="PF01643">
    <property type="entry name" value="Acyl-ACP_TE"/>
    <property type="match status" value="1"/>
</dbReference>